<protein>
    <submittedName>
        <fullName evidence="2">DUF3616 domain-containing protein</fullName>
    </submittedName>
</protein>
<accession>A0ABX1Q7B3</accession>
<dbReference type="Proteomes" id="UP000648984">
    <property type="component" value="Unassembled WGS sequence"/>
</dbReference>
<evidence type="ECO:0000313" key="2">
    <source>
        <dbReference type="EMBL" id="NMG73430.1"/>
    </source>
</evidence>
<dbReference type="InterPro" id="IPR022060">
    <property type="entry name" value="DUF3616"/>
</dbReference>
<proteinExistence type="predicted"/>
<dbReference type="EMBL" id="WTVQ01000002">
    <property type="protein sequence ID" value="NMG73430.1"/>
    <property type="molecule type" value="Genomic_DNA"/>
</dbReference>
<dbReference type="RefSeq" id="WP_169258586.1">
    <property type="nucleotide sequence ID" value="NZ_WTVQ01000002.1"/>
</dbReference>
<reference evidence="2 3" key="1">
    <citation type="submission" date="2019-12" db="EMBL/GenBank/DDBJ databases">
        <title>Comparative genomics gives insights into the taxonomy of the Azoarcus-Aromatoleum group and reveals separate origins of nif in the plant-associated Azoarcus and non-plant-associated Aromatoleum sub-groups.</title>
        <authorList>
            <person name="Lafos M."/>
            <person name="Maluk M."/>
            <person name="Batista M."/>
            <person name="Junghare M."/>
            <person name="Carmona M."/>
            <person name="Faoro H."/>
            <person name="Cruz L.M."/>
            <person name="Battistoni F."/>
            <person name="De Souza E."/>
            <person name="Pedrosa F."/>
            <person name="Chen W.-M."/>
            <person name="Poole P.S."/>
            <person name="Dixon R.A."/>
            <person name="James E.K."/>
        </authorList>
    </citation>
    <scope>NUCLEOTIDE SEQUENCE [LARGE SCALE GENOMIC DNA]</scope>
    <source>
        <strain evidence="2 3">22Lin</strain>
    </source>
</reference>
<dbReference type="Pfam" id="PF12275">
    <property type="entry name" value="DUF3616"/>
    <property type="match status" value="1"/>
</dbReference>
<evidence type="ECO:0000259" key="1">
    <source>
        <dbReference type="Pfam" id="PF12275"/>
    </source>
</evidence>
<name>A0ABX1Q7B3_9RHOO</name>
<keyword evidence="3" id="KW-1185">Reference proteome</keyword>
<comment type="caution">
    <text evidence="2">The sequence shown here is derived from an EMBL/GenBank/DDBJ whole genome shotgun (WGS) entry which is preliminary data.</text>
</comment>
<evidence type="ECO:0000313" key="3">
    <source>
        <dbReference type="Proteomes" id="UP000648984"/>
    </source>
</evidence>
<gene>
    <name evidence="2" type="ORF">GPA25_01530</name>
</gene>
<feature type="domain" description="DUF3616" evidence="1">
    <location>
        <begin position="23"/>
        <end position="357"/>
    </location>
</feature>
<organism evidence="2 3">
    <name type="scientific">Aromatoleum diolicum</name>
    <dbReference type="NCBI Taxonomy" id="75796"/>
    <lineage>
        <taxon>Bacteria</taxon>
        <taxon>Pseudomonadati</taxon>
        <taxon>Pseudomonadota</taxon>
        <taxon>Betaproteobacteria</taxon>
        <taxon>Rhodocyclales</taxon>
        <taxon>Rhodocyclaceae</taxon>
        <taxon>Aromatoleum</taxon>
    </lineage>
</organism>
<sequence>MPNTRNPNAVRLEFAPGSLIQNNLSGAAFTGDWLWVAGDEACGLDRLRRLDAVGREALRFGEARDFPLADLLDLPGAADEEADLEGMAVADGYLWVVGSHGLKRKNAKPDRDHADNAKRLAKVALDSNRRLLACLPIEPDAQGEPCLVHQAQDGRRALRLKGDSQANLLTRALADDPHFGPYMAIPGKDNGFDIEGLAVDGRRLLLGLRGPVLRGWSALLEIEVEARDDQLRLVPLDDSGTLLRKHFLQLDGLGVRDLHFSGDDLYILAGPTMVLNGDIRVFKWPLARPTMKANREPVRFETALTESVSLPHGRGTNRAEAICDLPPEIAGGKPRWLVLYDAPGADRRDGEHIVFGDLLHHE</sequence>